<organism evidence="19">
    <name type="scientific">uncultured bacterium</name>
    <name type="common">gcode 4</name>
    <dbReference type="NCBI Taxonomy" id="1234023"/>
    <lineage>
        <taxon>Bacteria</taxon>
        <taxon>environmental samples</taxon>
    </lineage>
</organism>
<evidence type="ECO:0000256" key="10">
    <source>
        <dbReference type="ARBA" id="ARBA00022960"/>
    </source>
</evidence>
<dbReference type="GO" id="GO:0050660">
    <property type="term" value="F:flavin adenine dinucleotide binding"/>
    <property type="evidence" value="ECO:0007669"/>
    <property type="project" value="InterPro"/>
</dbReference>
<keyword evidence="6 16" id="KW-0132">Cell division</keyword>
<dbReference type="UniPathway" id="UPA00219"/>
<keyword evidence="14 16" id="KW-0961">Cell wall biogenesis/degradation</keyword>
<evidence type="ECO:0000256" key="15">
    <source>
        <dbReference type="ARBA" id="ARBA00048914"/>
    </source>
</evidence>
<keyword evidence="11 16" id="KW-0573">Peptidoglycan synthesis</keyword>
<feature type="domain" description="UDP-N-acetylenolpyruvoylglucosamine reductase C-terminal" evidence="18">
    <location>
        <begin position="186"/>
        <end position="315"/>
    </location>
</feature>
<evidence type="ECO:0000259" key="18">
    <source>
        <dbReference type="Pfam" id="PF02873"/>
    </source>
</evidence>
<dbReference type="GO" id="GO:0008360">
    <property type="term" value="P:regulation of cell shape"/>
    <property type="evidence" value="ECO:0007669"/>
    <property type="project" value="UniProtKB-KW"/>
</dbReference>
<feature type="active site" description="Proton donor" evidence="16">
    <location>
        <position position="202"/>
    </location>
</feature>
<keyword evidence="7 16" id="KW-0285">Flavoprotein</keyword>
<comment type="similarity">
    <text evidence="16">Belongs to the MurB family.</text>
</comment>
<feature type="coiled-coil region" evidence="17">
    <location>
        <begin position="214"/>
        <end position="244"/>
    </location>
</feature>
<evidence type="ECO:0000256" key="7">
    <source>
        <dbReference type="ARBA" id="ARBA00022630"/>
    </source>
</evidence>
<sequence length="319" mass="37148">MINIGAYSNFQTKNFAKNFLNLKSEDDIKIFLDALSSSKDFCVFGWGTNILFAQPQYDDLLFVRNSQRGVSHLWDGLFEVSAGENLTYLVSHLNKDYNIHTLNTFFGLPGTVWWAIVGNAGSFGVEIWNFVKNIKYVDETWALIETDNYTHEYRSSNLAWKKILLLSAILDTSLILKEGIKEWSWYMNWRMEKQEHIKTTGSFFKNCPISTQELYSNETKYKNLLRELENIEELKKERKVMVEDGLLTIASGWIIDQAGLRWYDIGGVRMSERHANFVINYDNDDASKILELSESVKNTVYNKFGIMLEEEVKIIWHFC</sequence>
<keyword evidence="8 16" id="KW-0274">FAD</keyword>
<feature type="active site" evidence="16">
    <location>
        <position position="154"/>
    </location>
</feature>
<dbReference type="Pfam" id="PF02873">
    <property type="entry name" value="MurB_C"/>
    <property type="match status" value="1"/>
</dbReference>
<dbReference type="AlphaFoldDB" id="K1YVK5"/>
<dbReference type="EC" id="1.3.1.98" evidence="16"/>
<dbReference type="InterPro" id="IPR003170">
    <property type="entry name" value="MurB"/>
</dbReference>
<comment type="catalytic activity">
    <reaction evidence="15 16">
        <text>UDP-N-acetyl-alpha-D-muramate + NADP(+) = UDP-N-acetyl-3-O-(1-carboxyvinyl)-alpha-D-glucosamine + NADPH + H(+)</text>
        <dbReference type="Rhea" id="RHEA:12248"/>
        <dbReference type="ChEBI" id="CHEBI:15378"/>
        <dbReference type="ChEBI" id="CHEBI:57783"/>
        <dbReference type="ChEBI" id="CHEBI:58349"/>
        <dbReference type="ChEBI" id="CHEBI:68483"/>
        <dbReference type="ChEBI" id="CHEBI:70757"/>
        <dbReference type="EC" id="1.3.1.98"/>
    </reaction>
</comment>
<comment type="cofactor">
    <cofactor evidence="1 16">
        <name>FAD</name>
        <dbReference type="ChEBI" id="CHEBI:57692"/>
    </cofactor>
</comment>
<comment type="subcellular location">
    <subcellularLocation>
        <location evidence="3 16">Cytoplasm</location>
    </subcellularLocation>
</comment>
<dbReference type="Gene3D" id="3.30.465.10">
    <property type="match status" value="1"/>
</dbReference>
<keyword evidence="5 16" id="KW-0963">Cytoplasm</keyword>
<evidence type="ECO:0000256" key="11">
    <source>
        <dbReference type="ARBA" id="ARBA00022984"/>
    </source>
</evidence>
<dbReference type="GO" id="GO:0008762">
    <property type="term" value="F:UDP-N-acetylmuramate dehydrogenase activity"/>
    <property type="evidence" value="ECO:0007669"/>
    <property type="project" value="UniProtKB-UniRule"/>
</dbReference>
<evidence type="ECO:0000256" key="13">
    <source>
        <dbReference type="ARBA" id="ARBA00023306"/>
    </source>
</evidence>
<keyword evidence="13 16" id="KW-0131">Cell cycle</keyword>
<dbReference type="PANTHER" id="PTHR21071:SF4">
    <property type="entry name" value="UDP-N-ACETYLENOLPYRUVOYLGLUCOSAMINE REDUCTASE"/>
    <property type="match status" value="1"/>
</dbReference>
<evidence type="ECO:0000256" key="9">
    <source>
        <dbReference type="ARBA" id="ARBA00022857"/>
    </source>
</evidence>
<dbReference type="GO" id="GO:0009252">
    <property type="term" value="P:peptidoglycan biosynthetic process"/>
    <property type="evidence" value="ECO:0007669"/>
    <property type="project" value="UniProtKB-UniRule"/>
</dbReference>
<dbReference type="InterPro" id="IPR016169">
    <property type="entry name" value="FAD-bd_PCMH_sub2"/>
</dbReference>
<evidence type="ECO:0000313" key="19">
    <source>
        <dbReference type="EMBL" id="EKD29279.1"/>
    </source>
</evidence>
<evidence type="ECO:0000256" key="12">
    <source>
        <dbReference type="ARBA" id="ARBA00023002"/>
    </source>
</evidence>
<dbReference type="HAMAP" id="MF_00037">
    <property type="entry name" value="MurB"/>
    <property type="match status" value="1"/>
</dbReference>
<dbReference type="InterPro" id="IPR036635">
    <property type="entry name" value="MurB_C_sf"/>
</dbReference>
<dbReference type="InterPro" id="IPR011601">
    <property type="entry name" value="MurB_C"/>
</dbReference>
<dbReference type="InterPro" id="IPR036318">
    <property type="entry name" value="FAD-bd_PCMH-like_sf"/>
</dbReference>
<comment type="function">
    <text evidence="2 16">Cell wall formation.</text>
</comment>
<proteinExistence type="inferred from homology"/>
<dbReference type="GO" id="GO:0051301">
    <property type="term" value="P:cell division"/>
    <property type="evidence" value="ECO:0007669"/>
    <property type="project" value="UniProtKB-KW"/>
</dbReference>
<dbReference type="PANTHER" id="PTHR21071">
    <property type="entry name" value="UDP-N-ACETYLENOLPYRUVOYLGLUCOSAMINE REDUCTASE"/>
    <property type="match status" value="1"/>
</dbReference>
<evidence type="ECO:0000256" key="8">
    <source>
        <dbReference type="ARBA" id="ARBA00022827"/>
    </source>
</evidence>
<comment type="pathway">
    <text evidence="4 16">Cell wall biogenesis; peptidoglycan biosynthesis.</text>
</comment>
<evidence type="ECO:0000256" key="6">
    <source>
        <dbReference type="ARBA" id="ARBA00022618"/>
    </source>
</evidence>
<dbReference type="GO" id="GO:0005829">
    <property type="term" value="C:cytosol"/>
    <property type="evidence" value="ECO:0007669"/>
    <property type="project" value="TreeGrafter"/>
</dbReference>
<evidence type="ECO:0000256" key="1">
    <source>
        <dbReference type="ARBA" id="ARBA00001974"/>
    </source>
</evidence>
<evidence type="ECO:0000256" key="4">
    <source>
        <dbReference type="ARBA" id="ARBA00004752"/>
    </source>
</evidence>
<keyword evidence="9 16" id="KW-0521">NADP</keyword>
<reference evidence="19" key="1">
    <citation type="journal article" date="2012" name="Science">
        <title>Fermentation, hydrogen, and sulfur metabolism in multiple uncultivated bacterial phyla.</title>
        <authorList>
            <person name="Wrighton K.C."/>
            <person name="Thomas B.C."/>
            <person name="Sharon I."/>
            <person name="Miller C.S."/>
            <person name="Castelle C.J."/>
            <person name="VerBerkmoes N.C."/>
            <person name="Wilkins M.J."/>
            <person name="Hettich R.L."/>
            <person name="Lipton M.S."/>
            <person name="Williams K.H."/>
            <person name="Long P.E."/>
            <person name="Banfield J.F."/>
        </authorList>
    </citation>
    <scope>NUCLEOTIDE SEQUENCE [LARGE SCALE GENOMIC DNA]</scope>
</reference>
<dbReference type="Gene3D" id="3.90.78.10">
    <property type="entry name" value="UDP-N-acetylenolpyruvoylglucosamine reductase, C-terminal domain"/>
    <property type="match status" value="1"/>
</dbReference>
<keyword evidence="10 16" id="KW-0133">Cell shape</keyword>
<dbReference type="InterPro" id="IPR016167">
    <property type="entry name" value="FAD-bd_PCMH_sub1"/>
</dbReference>
<evidence type="ECO:0000256" key="16">
    <source>
        <dbReference type="HAMAP-Rule" id="MF_00037"/>
    </source>
</evidence>
<evidence type="ECO:0000256" key="5">
    <source>
        <dbReference type="ARBA" id="ARBA00022490"/>
    </source>
</evidence>
<evidence type="ECO:0000256" key="2">
    <source>
        <dbReference type="ARBA" id="ARBA00003921"/>
    </source>
</evidence>
<keyword evidence="17" id="KW-0175">Coiled coil</keyword>
<name>K1YVK5_9BACT</name>
<evidence type="ECO:0000256" key="14">
    <source>
        <dbReference type="ARBA" id="ARBA00023316"/>
    </source>
</evidence>
<protein>
    <recommendedName>
        <fullName evidence="16">UDP-N-acetylenolpyruvoylglucosamine reductase</fullName>
        <ecNumber evidence="16">1.3.1.98</ecNumber>
    </recommendedName>
    <alternativeName>
        <fullName evidence="16">UDP-N-acetylmuramate dehydrogenase</fullName>
    </alternativeName>
</protein>
<feature type="active site" evidence="16">
    <location>
        <position position="311"/>
    </location>
</feature>
<dbReference type="EMBL" id="AMFJ01034458">
    <property type="protein sequence ID" value="EKD29279.1"/>
    <property type="molecule type" value="Genomic_DNA"/>
</dbReference>
<evidence type="ECO:0000256" key="3">
    <source>
        <dbReference type="ARBA" id="ARBA00004496"/>
    </source>
</evidence>
<evidence type="ECO:0000256" key="17">
    <source>
        <dbReference type="SAM" id="Coils"/>
    </source>
</evidence>
<dbReference type="Gene3D" id="3.30.43.10">
    <property type="entry name" value="Uridine Diphospho-n-acetylenolpyruvylglucosamine Reductase, domain 2"/>
    <property type="match status" value="1"/>
</dbReference>
<keyword evidence="12 16" id="KW-0560">Oxidoreductase</keyword>
<accession>K1YVK5</accession>
<comment type="caution">
    <text evidence="19">The sequence shown here is derived from an EMBL/GenBank/DDBJ whole genome shotgun (WGS) entry which is preliminary data.</text>
</comment>
<gene>
    <name evidence="16" type="primary">murB</name>
    <name evidence="19" type="ORF">ACD_78C00458G0006</name>
</gene>
<dbReference type="SUPFAM" id="SSF56176">
    <property type="entry name" value="FAD-binding/transporter-associated domain-like"/>
    <property type="match status" value="1"/>
</dbReference>
<dbReference type="GO" id="GO:0071555">
    <property type="term" value="P:cell wall organization"/>
    <property type="evidence" value="ECO:0007669"/>
    <property type="project" value="UniProtKB-KW"/>
</dbReference>
<dbReference type="SUPFAM" id="SSF56194">
    <property type="entry name" value="Uridine diphospho-N-Acetylenolpyruvylglucosamine reductase, MurB, C-terminal domain"/>
    <property type="match status" value="1"/>
</dbReference>